<evidence type="ECO:0000313" key="6">
    <source>
        <dbReference type="Proteomes" id="UP000631114"/>
    </source>
</evidence>
<keyword evidence="2 3" id="KW-0040">ANK repeat</keyword>
<dbReference type="Pfam" id="PF12796">
    <property type="entry name" value="Ank_2"/>
    <property type="match status" value="3"/>
</dbReference>
<feature type="repeat" description="ANK" evidence="3">
    <location>
        <begin position="391"/>
        <end position="423"/>
    </location>
</feature>
<dbReference type="PRINTS" id="PR01415">
    <property type="entry name" value="ANKYRIN"/>
</dbReference>
<feature type="domain" description="MSP" evidence="4">
    <location>
        <begin position="4"/>
        <end position="135"/>
    </location>
</feature>
<name>A0A835HHK9_9MAGN</name>
<dbReference type="Gene3D" id="2.60.40.10">
    <property type="entry name" value="Immunoglobulins"/>
    <property type="match status" value="1"/>
</dbReference>
<dbReference type="EMBL" id="JADFTS010000007">
    <property type="protein sequence ID" value="KAF9599181.1"/>
    <property type="molecule type" value="Genomic_DNA"/>
</dbReference>
<evidence type="ECO:0000256" key="3">
    <source>
        <dbReference type="PROSITE-ProRule" id="PRU00023"/>
    </source>
</evidence>
<evidence type="ECO:0000256" key="1">
    <source>
        <dbReference type="ARBA" id="ARBA00022737"/>
    </source>
</evidence>
<feature type="repeat" description="ANK" evidence="3">
    <location>
        <begin position="238"/>
        <end position="270"/>
    </location>
</feature>
<dbReference type="SMART" id="SM00248">
    <property type="entry name" value="ANK"/>
    <property type="match status" value="8"/>
</dbReference>
<dbReference type="Pfam" id="PF00023">
    <property type="entry name" value="Ank"/>
    <property type="match status" value="2"/>
</dbReference>
<protein>
    <recommendedName>
        <fullName evidence="4">MSP domain-containing protein</fullName>
    </recommendedName>
</protein>
<dbReference type="PANTHER" id="PTHR24171">
    <property type="entry name" value="ANKYRIN REPEAT DOMAIN-CONTAINING PROTEIN 39-RELATED"/>
    <property type="match status" value="1"/>
</dbReference>
<organism evidence="5 6">
    <name type="scientific">Coptis chinensis</name>
    <dbReference type="NCBI Taxonomy" id="261450"/>
    <lineage>
        <taxon>Eukaryota</taxon>
        <taxon>Viridiplantae</taxon>
        <taxon>Streptophyta</taxon>
        <taxon>Embryophyta</taxon>
        <taxon>Tracheophyta</taxon>
        <taxon>Spermatophyta</taxon>
        <taxon>Magnoliopsida</taxon>
        <taxon>Ranunculales</taxon>
        <taxon>Ranunculaceae</taxon>
        <taxon>Coptidoideae</taxon>
        <taxon>Coptis</taxon>
    </lineage>
</organism>
<keyword evidence="6" id="KW-1185">Reference proteome</keyword>
<dbReference type="InterPro" id="IPR036770">
    <property type="entry name" value="Ankyrin_rpt-contain_sf"/>
</dbReference>
<dbReference type="SUPFAM" id="SSF49354">
    <property type="entry name" value="PapD-like"/>
    <property type="match status" value="1"/>
</dbReference>
<dbReference type="PROSITE" id="PS50088">
    <property type="entry name" value="ANK_REPEAT"/>
    <property type="match status" value="6"/>
</dbReference>
<feature type="repeat" description="ANK" evidence="3">
    <location>
        <begin position="271"/>
        <end position="303"/>
    </location>
</feature>
<dbReference type="InterPro" id="IPR002110">
    <property type="entry name" value="Ankyrin_rpt"/>
</dbReference>
<gene>
    <name evidence="5" type="ORF">IFM89_035640</name>
</gene>
<reference evidence="5 6" key="1">
    <citation type="submission" date="2020-10" db="EMBL/GenBank/DDBJ databases">
        <title>The Coptis chinensis genome and diversification of protoberbering-type alkaloids.</title>
        <authorList>
            <person name="Wang B."/>
            <person name="Shu S."/>
            <person name="Song C."/>
            <person name="Liu Y."/>
        </authorList>
    </citation>
    <scope>NUCLEOTIDE SEQUENCE [LARGE SCALE GENOMIC DNA]</scope>
    <source>
        <strain evidence="5">HL-2020</strain>
        <tissue evidence="5">Leaf</tissue>
    </source>
</reference>
<evidence type="ECO:0000256" key="2">
    <source>
        <dbReference type="ARBA" id="ARBA00023043"/>
    </source>
</evidence>
<dbReference type="PROSITE" id="PS50202">
    <property type="entry name" value="MSP"/>
    <property type="match status" value="1"/>
</dbReference>
<feature type="repeat" description="ANK" evidence="3">
    <location>
        <begin position="424"/>
        <end position="456"/>
    </location>
</feature>
<feature type="repeat" description="ANK" evidence="3">
    <location>
        <begin position="172"/>
        <end position="204"/>
    </location>
</feature>
<dbReference type="PROSITE" id="PS50297">
    <property type="entry name" value="ANK_REP_REGION"/>
    <property type="match status" value="6"/>
</dbReference>
<dbReference type="PANTHER" id="PTHR24171:SF10">
    <property type="entry name" value="ANKYRIN REPEAT DOMAIN-CONTAINING PROTEIN 29-LIKE"/>
    <property type="match status" value="1"/>
</dbReference>
<dbReference type="SUPFAM" id="SSF48403">
    <property type="entry name" value="Ankyrin repeat"/>
    <property type="match status" value="1"/>
</dbReference>
<dbReference type="AlphaFoldDB" id="A0A835HHK9"/>
<dbReference type="InterPro" id="IPR000535">
    <property type="entry name" value="MSP_dom"/>
</dbReference>
<accession>A0A835HHK9</accession>
<keyword evidence="1" id="KW-0677">Repeat</keyword>
<dbReference type="Proteomes" id="UP000631114">
    <property type="component" value="Unassembled WGS sequence"/>
</dbReference>
<evidence type="ECO:0000313" key="5">
    <source>
        <dbReference type="EMBL" id="KAF9599181.1"/>
    </source>
</evidence>
<sequence>MDRLISLEPSNIIAIRVEPEQKCYGKLTLRNVMHTMPVAFQLQPANKTNYKIRPQSGIIGPLSTVTLEIIYVLPPGSMLPDSFPHSNDSFILQSVVVPGAVVKHHSSAYDSVPNEWFTSRTKQVFYDSGIKVMFTGTAILSQIVANGSLEEIREILEMSKSEWRAADLVDAHGQTLLHLAISQRRAELVQLLLEFQADVDARNQYGQSALEAAVAAGELLITELLLSHKASTIRYEFLKWSPMHLAARGGHTEIMSLLLFKGAEPDALTEDGCTALHIAVEEHHLDCAKLLLASGARTNISNTNGDTPLHLAAGLGDKDMVKLLLRKGANKEICNHLGKAAYDVAAESGHTILFDVLRLGDKLCKAARKGEERAINWLLDNGASINGVDQHGWTALHRAAFKGQLNAVRAILEKGINIEARDKDGYTALHCATESGQAEVIKLLLKNGADVEAQTNKGFTALQIANSLHYSKITQILSVHDSILKDRITHIGADAHMTFSEGRQVSGSIKKRSSRDRVHQSIDWSVPLTVI</sequence>
<proteinExistence type="predicted"/>
<dbReference type="Pfam" id="PF00635">
    <property type="entry name" value="Motile_Sperm"/>
    <property type="match status" value="1"/>
</dbReference>
<comment type="caution">
    <text evidence="5">The sequence shown here is derived from an EMBL/GenBank/DDBJ whole genome shotgun (WGS) entry which is preliminary data.</text>
</comment>
<evidence type="ECO:0000259" key="4">
    <source>
        <dbReference type="PROSITE" id="PS50202"/>
    </source>
</evidence>
<feature type="repeat" description="ANK" evidence="3">
    <location>
        <begin position="304"/>
        <end position="336"/>
    </location>
</feature>
<dbReference type="InterPro" id="IPR013783">
    <property type="entry name" value="Ig-like_fold"/>
</dbReference>
<dbReference type="OrthoDB" id="194358at2759"/>
<dbReference type="Gene3D" id="1.25.40.20">
    <property type="entry name" value="Ankyrin repeat-containing domain"/>
    <property type="match status" value="5"/>
</dbReference>
<dbReference type="InterPro" id="IPR008962">
    <property type="entry name" value="PapD-like_sf"/>
</dbReference>